<evidence type="ECO:0000313" key="9">
    <source>
        <dbReference type="Proteomes" id="UP000031036"/>
    </source>
</evidence>
<sequence>MPEVLHPSRRLALTPKIEKNPCEDHVCGWGKECVVDKSGEPTCECISKCPPLDGDPFDQVCSNTNETFPSLCELYRERCLCKRKSRECTNKANAKVHLEYLGACKQLDPCTDELMEQFPARMADWLFQVLQHLLSIVSSNTHMTSNNTVS</sequence>
<name>A0A0B2UQ48_TOXCA</name>
<dbReference type="InterPro" id="IPR019577">
    <property type="entry name" value="SPARC/Testican_Ca-bd-dom"/>
</dbReference>
<dbReference type="InterPro" id="IPR015369">
    <property type="entry name" value="Follistatin/Osteonectin_EGF"/>
</dbReference>
<dbReference type="PANTHER" id="PTHR13866:SF14">
    <property type="entry name" value="BM-40"/>
    <property type="match status" value="1"/>
</dbReference>
<dbReference type="OrthoDB" id="9972865at2759"/>
<proteinExistence type="inferred from homology"/>
<dbReference type="GO" id="GO:0005615">
    <property type="term" value="C:extracellular space"/>
    <property type="evidence" value="ECO:0007669"/>
    <property type="project" value="InterPro"/>
</dbReference>
<dbReference type="EMBL" id="JPKZ01021933">
    <property type="protein sequence ID" value="KHN71518.1"/>
    <property type="molecule type" value="Genomic_DNA"/>
</dbReference>
<protein>
    <submittedName>
        <fullName evidence="8">Sparc</fullName>
    </submittedName>
</protein>
<evidence type="ECO:0000256" key="4">
    <source>
        <dbReference type="ARBA" id="ARBA00022837"/>
    </source>
</evidence>
<evidence type="ECO:0000259" key="7">
    <source>
        <dbReference type="SMART" id="SM00274"/>
    </source>
</evidence>
<feature type="domain" description="Follistatin-like" evidence="7">
    <location>
        <begin position="21"/>
        <end position="44"/>
    </location>
</feature>
<dbReference type="PROSITE" id="PS00613">
    <property type="entry name" value="OSTEONECTIN_2"/>
    <property type="match status" value="1"/>
</dbReference>
<dbReference type="SMART" id="SM00274">
    <property type="entry name" value="FOLN"/>
    <property type="match status" value="1"/>
</dbReference>
<dbReference type="AlphaFoldDB" id="A0A0B2UQ48"/>
<evidence type="ECO:0000256" key="2">
    <source>
        <dbReference type="ARBA" id="ARBA00006404"/>
    </source>
</evidence>
<dbReference type="InterPro" id="IPR002350">
    <property type="entry name" value="Kazal_dom"/>
</dbReference>
<evidence type="ECO:0000256" key="6">
    <source>
        <dbReference type="ARBA" id="ARBA00023180"/>
    </source>
</evidence>
<dbReference type="SUPFAM" id="SSF100895">
    <property type="entry name" value="Kazal-type serine protease inhibitors"/>
    <property type="match status" value="1"/>
</dbReference>
<keyword evidence="4" id="KW-0106">Calcium</keyword>
<organism evidence="8 9">
    <name type="scientific">Toxocara canis</name>
    <name type="common">Canine roundworm</name>
    <dbReference type="NCBI Taxonomy" id="6265"/>
    <lineage>
        <taxon>Eukaryota</taxon>
        <taxon>Metazoa</taxon>
        <taxon>Ecdysozoa</taxon>
        <taxon>Nematoda</taxon>
        <taxon>Chromadorea</taxon>
        <taxon>Rhabditida</taxon>
        <taxon>Spirurina</taxon>
        <taxon>Ascaridomorpha</taxon>
        <taxon>Ascaridoidea</taxon>
        <taxon>Toxocaridae</taxon>
        <taxon>Toxocara</taxon>
    </lineage>
</organism>
<keyword evidence="6" id="KW-0325">Glycoprotein</keyword>
<dbReference type="InterPro" id="IPR001999">
    <property type="entry name" value="Osteonectin_CS"/>
</dbReference>
<reference evidence="8 9" key="1">
    <citation type="submission" date="2014-11" db="EMBL/GenBank/DDBJ databases">
        <title>Genetic blueprint of the zoonotic pathogen Toxocara canis.</title>
        <authorList>
            <person name="Zhu X.-Q."/>
            <person name="Korhonen P.K."/>
            <person name="Cai H."/>
            <person name="Young N.D."/>
            <person name="Nejsum P."/>
            <person name="von Samson-Himmelstjerna G."/>
            <person name="Boag P.R."/>
            <person name="Tan P."/>
            <person name="Li Q."/>
            <person name="Min J."/>
            <person name="Yang Y."/>
            <person name="Wang X."/>
            <person name="Fang X."/>
            <person name="Hall R.S."/>
            <person name="Hofmann A."/>
            <person name="Sternberg P.W."/>
            <person name="Jex A.R."/>
            <person name="Gasser R.B."/>
        </authorList>
    </citation>
    <scope>NUCLEOTIDE SEQUENCE [LARGE SCALE GENOMIC DNA]</scope>
    <source>
        <strain evidence="8">PN_DK_2014</strain>
    </source>
</reference>
<dbReference type="STRING" id="6265.A0A0B2UQ48"/>
<dbReference type="InterPro" id="IPR036058">
    <property type="entry name" value="Kazal_dom_sf"/>
</dbReference>
<dbReference type="GO" id="GO:0005518">
    <property type="term" value="F:collagen binding"/>
    <property type="evidence" value="ECO:0007669"/>
    <property type="project" value="TreeGrafter"/>
</dbReference>
<dbReference type="PROSITE" id="PS00612">
    <property type="entry name" value="OSTEONECTIN_1"/>
    <property type="match status" value="1"/>
</dbReference>
<keyword evidence="3" id="KW-0732">Signal</keyword>
<dbReference type="Gene3D" id="3.30.60.30">
    <property type="match status" value="1"/>
</dbReference>
<dbReference type="Proteomes" id="UP000031036">
    <property type="component" value="Unassembled WGS sequence"/>
</dbReference>
<keyword evidence="9" id="KW-1185">Reference proteome</keyword>
<dbReference type="PANTHER" id="PTHR13866">
    <property type="entry name" value="SPARC OSTEONECTIN"/>
    <property type="match status" value="1"/>
</dbReference>
<accession>A0A0B2UQ48</accession>
<comment type="subcellular location">
    <subcellularLocation>
        <location evidence="1">Secreted</location>
        <location evidence="1">Extracellular space</location>
        <location evidence="1">Extracellular matrix</location>
    </subcellularLocation>
</comment>
<evidence type="ECO:0000256" key="5">
    <source>
        <dbReference type="ARBA" id="ARBA00023157"/>
    </source>
</evidence>
<dbReference type="Pfam" id="PF10591">
    <property type="entry name" value="SPARC_Ca_bdg"/>
    <property type="match status" value="1"/>
</dbReference>
<gene>
    <name evidence="8" type="primary">ost-1</name>
    <name evidence="8" type="ORF">Tcan_02203</name>
</gene>
<dbReference type="Pfam" id="PF07648">
    <property type="entry name" value="Kazal_2"/>
    <property type="match status" value="1"/>
</dbReference>
<evidence type="ECO:0000256" key="1">
    <source>
        <dbReference type="ARBA" id="ARBA00004498"/>
    </source>
</evidence>
<dbReference type="GO" id="GO:0050840">
    <property type="term" value="F:extracellular matrix binding"/>
    <property type="evidence" value="ECO:0007669"/>
    <property type="project" value="TreeGrafter"/>
</dbReference>
<evidence type="ECO:0000313" key="8">
    <source>
        <dbReference type="EMBL" id="KHN71518.1"/>
    </source>
</evidence>
<keyword evidence="5" id="KW-1015">Disulfide bond</keyword>
<dbReference type="OMA" id="FESECHL"/>
<evidence type="ECO:0000256" key="3">
    <source>
        <dbReference type="ARBA" id="ARBA00022729"/>
    </source>
</evidence>
<comment type="caution">
    <text evidence="8">The sequence shown here is derived from an EMBL/GenBank/DDBJ whole genome shotgun (WGS) entry which is preliminary data.</text>
</comment>
<comment type="similarity">
    <text evidence="2">Belongs to the SPARC family.</text>
</comment>
<dbReference type="GO" id="GO:0005509">
    <property type="term" value="F:calcium ion binding"/>
    <property type="evidence" value="ECO:0007669"/>
    <property type="project" value="InterPro"/>
</dbReference>
<dbReference type="Pfam" id="PF09289">
    <property type="entry name" value="FOLN"/>
    <property type="match status" value="1"/>
</dbReference>
<dbReference type="InterPro" id="IPR003645">
    <property type="entry name" value="Fol_N"/>
</dbReference>